<name>A0ABS3GTH0_9NEIS</name>
<dbReference type="Proteomes" id="UP000664349">
    <property type="component" value="Unassembled WGS sequence"/>
</dbReference>
<evidence type="ECO:0000256" key="1">
    <source>
        <dbReference type="SAM" id="SignalP"/>
    </source>
</evidence>
<evidence type="ECO:0000313" key="3">
    <source>
        <dbReference type="Proteomes" id="UP000664349"/>
    </source>
</evidence>
<organism evidence="2 3">
    <name type="scientific">Chromobacterium haemolyticum</name>
    <dbReference type="NCBI Taxonomy" id="394935"/>
    <lineage>
        <taxon>Bacteria</taxon>
        <taxon>Pseudomonadati</taxon>
        <taxon>Pseudomonadota</taxon>
        <taxon>Betaproteobacteria</taxon>
        <taxon>Neisseriales</taxon>
        <taxon>Chromobacteriaceae</taxon>
        <taxon>Chromobacterium</taxon>
    </lineage>
</organism>
<dbReference type="InterPro" id="IPR058180">
    <property type="entry name" value="BPSS1187-like"/>
</dbReference>
<feature type="signal peptide" evidence="1">
    <location>
        <begin position="1"/>
        <end position="25"/>
    </location>
</feature>
<feature type="chain" id="PRO_5046937154" description="Alpha/beta hydrolase" evidence="1">
    <location>
        <begin position="26"/>
        <end position="302"/>
    </location>
</feature>
<sequence>MTDWVKWAGKTAVALLLSTATAAWADAVRKDILPADTDGRIVANSGPHIVFSSERSGRAPLLVFLPGTGGETTRTVVGEQAFIDTALAQGYRFIILSYIDTPAVSQVCTRPVLATNPDCAAQMRQKRAFGENSTSLIQDKPKDAIVHRLAALLRYLAKTDPQGRWEQYLDKQAIDWSKIVLSGQSQGGGMAAYIAKRVAVRGVIDFSGGWDMRANNRIASWYSSPGATSPDRLFGTYHVQENFASAIRLSYNAMRIPADHQFALNKPIRRPNADNPGHGEGASNPVYRELWQEMLEQLKRGE</sequence>
<reference evidence="2 3" key="1">
    <citation type="submission" date="2021-03" db="EMBL/GenBank/DDBJ databases">
        <title>First Case of infection caused by Chromobacterium haemolyticum derived from water in China.</title>
        <authorList>
            <person name="Chen J."/>
            <person name="Liu C."/>
        </authorList>
    </citation>
    <scope>NUCLEOTIDE SEQUENCE [LARGE SCALE GENOMIC DNA]</scope>
    <source>
        <strain evidence="2 3">WJ-5</strain>
    </source>
</reference>
<dbReference type="Gene3D" id="3.40.50.1820">
    <property type="entry name" value="alpha/beta hydrolase"/>
    <property type="match status" value="1"/>
</dbReference>
<dbReference type="SUPFAM" id="SSF53474">
    <property type="entry name" value="alpha/beta-Hydrolases"/>
    <property type="match status" value="1"/>
</dbReference>
<proteinExistence type="predicted"/>
<keyword evidence="1" id="KW-0732">Signal</keyword>
<gene>
    <name evidence="2" type="ORF">J1C50_22780</name>
</gene>
<protein>
    <recommendedName>
        <fullName evidence="4">Alpha/beta hydrolase</fullName>
    </recommendedName>
</protein>
<keyword evidence="3" id="KW-1185">Reference proteome</keyword>
<dbReference type="EMBL" id="JAFLRD010000031">
    <property type="protein sequence ID" value="MBO0418341.1"/>
    <property type="molecule type" value="Genomic_DNA"/>
</dbReference>
<dbReference type="RefSeq" id="WP_200123224.1">
    <property type="nucleotide sequence ID" value="NZ_JAEILV010000033.1"/>
</dbReference>
<dbReference type="NCBIfam" id="NF047580">
    <property type="entry name" value="BPSS1187_fam"/>
    <property type="match status" value="1"/>
</dbReference>
<evidence type="ECO:0008006" key="4">
    <source>
        <dbReference type="Google" id="ProtNLM"/>
    </source>
</evidence>
<evidence type="ECO:0000313" key="2">
    <source>
        <dbReference type="EMBL" id="MBO0418341.1"/>
    </source>
</evidence>
<accession>A0ABS3GTH0</accession>
<comment type="caution">
    <text evidence="2">The sequence shown here is derived from an EMBL/GenBank/DDBJ whole genome shotgun (WGS) entry which is preliminary data.</text>
</comment>
<dbReference type="InterPro" id="IPR029058">
    <property type="entry name" value="AB_hydrolase_fold"/>
</dbReference>